<accession>A0A0A8YCH0</accession>
<organism evidence="1">
    <name type="scientific">Arundo donax</name>
    <name type="common">Giant reed</name>
    <name type="synonym">Donax arundinaceus</name>
    <dbReference type="NCBI Taxonomy" id="35708"/>
    <lineage>
        <taxon>Eukaryota</taxon>
        <taxon>Viridiplantae</taxon>
        <taxon>Streptophyta</taxon>
        <taxon>Embryophyta</taxon>
        <taxon>Tracheophyta</taxon>
        <taxon>Spermatophyta</taxon>
        <taxon>Magnoliopsida</taxon>
        <taxon>Liliopsida</taxon>
        <taxon>Poales</taxon>
        <taxon>Poaceae</taxon>
        <taxon>PACMAD clade</taxon>
        <taxon>Arundinoideae</taxon>
        <taxon>Arundineae</taxon>
        <taxon>Arundo</taxon>
    </lineage>
</organism>
<protein>
    <submittedName>
        <fullName evidence="1">Uncharacterized protein</fullName>
    </submittedName>
</protein>
<name>A0A0A8YCH0_ARUDO</name>
<reference evidence="1" key="2">
    <citation type="journal article" date="2015" name="Data Brief">
        <title>Shoot transcriptome of the giant reed, Arundo donax.</title>
        <authorList>
            <person name="Barrero R.A."/>
            <person name="Guerrero F.D."/>
            <person name="Moolhuijzen P."/>
            <person name="Goolsby J.A."/>
            <person name="Tidwell J."/>
            <person name="Bellgard S.E."/>
            <person name="Bellgard M.I."/>
        </authorList>
    </citation>
    <scope>NUCLEOTIDE SEQUENCE</scope>
    <source>
        <tissue evidence="1">Shoot tissue taken approximately 20 cm above the soil surface</tissue>
    </source>
</reference>
<reference evidence="1" key="1">
    <citation type="submission" date="2014-09" db="EMBL/GenBank/DDBJ databases">
        <authorList>
            <person name="Magalhaes I.L.F."/>
            <person name="Oliveira U."/>
            <person name="Santos F.R."/>
            <person name="Vidigal T.H.D.A."/>
            <person name="Brescovit A.D."/>
            <person name="Santos A.J."/>
        </authorList>
    </citation>
    <scope>NUCLEOTIDE SEQUENCE</scope>
    <source>
        <tissue evidence="1">Shoot tissue taken approximately 20 cm above the soil surface</tissue>
    </source>
</reference>
<dbReference type="EMBL" id="GBRH01274715">
    <property type="protein sequence ID" value="JAD23180.1"/>
    <property type="molecule type" value="Transcribed_RNA"/>
</dbReference>
<proteinExistence type="predicted"/>
<evidence type="ECO:0000313" key="1">
    <source>
        <dbReference type="EMBL" id="JAD23180.1"/>
    </source>
</evidence>
<sequence length="31" mass="3548">MCLTKTYVLNRHIKGLGPTPIPFSELWIICC</sequence>
<dbReference type="AlphaFoldDB" id="A0A0A8YCH0"/>